<gene>
    <name evidence="3" type="ORF">ACT18_07050</name>
</gene>
<evidence type="ECO:0000259" key="2">
    <source>
        <dbReference type="Pfam" id="PF02470"/>
    </source>
</evidence>
<dbReference type="PANTHER" id="PTHR33371:SF18">
    <property type="entry name" value="MCE-FAMILY PROTEIN MCE3C"/>
    <property type="match status" value="1"/>
</dbReference>
<feature type="domain" description="Mce/MlaD" evidence="2">
    <location>
        <begin position="36"/>
        <end position="108"/>
    </location>
</feature>
<evidence type="ECO:0000256" key="1">
    <source>
        <dbReference type="SAM" id="Phobius"/>
    </source>
</evidence>
<keyword evidence="1" id="KW-1133">Transmembrane helix</keyword>
<dbReference type="RefSeq" id="WP_065287618.1">
    <property type="nucleotide sequence ID" value="NZ_LFOE01000006.1"/>
</dbReference>
<dbReference type="InterPro" id="IPR052336">
    <property type="entry name" value="MlaD_Phospholipid_Transporter"/>
</dbReference>
<keyword evidence="1" id="KW-0812">Transmembrane</keyword>
<evidence type="ECO:0000313" key="4">
    <source>
        <dbReference type="Proteomes" id="UP000092668"/>
    </source>
</evidence>
<accession>A0A1B8SIJ5</accession>
<proteinExistence type="predicted"/>
<dbReference type="GO" id="GO:0005576">
    <property type="term" value="C:extracellular region"/>
    <property type="evidence" value="ECO:0007669"/>
    <property type="project" value="TreeGrafter"/>
</dbReference>
<dbReference type="AlphaFoldDB" id="A0A1B8SIJ5"/>
<keyword evidence="4" id="KW-1185">Reference proteome</keyword>
<keyword evidence="1" id="KW-0472">Membrane</keyword>
<dbReference type="PANTHER" id="PTHR33371">
    <property type="entry name" value="INTERMEMBRANE PHOSPHOLIPID TRANSPORT SYSTEM BINDING PROTEIN MLAD-RELATED"/>
    <property type="match status" value="1"/>
</dbReference>
<dbReference type="Pfam" id="PF02470">
    <property type="entry name" value="MlaD"/>
    <property type="match status" value="1"/>
</dbReference>
<feature type="transmembrane region" description="Helical" evidence="1">
    <location>
        <begin position="9"/>
        <end position="30"/>
    </location>
</feature>
<organism evidence="3 4">
    <name type="scientific">Mycolicibacter kumamotonensis</name>
    <dbReference type="NCBI Taxonomy" id="354243"/>
    <lineage>
        <taxon>Bacteria</taxon>
        <taxon>Bacillati</taxon>
        <taxon>Actinomycetota</taxon>
        <taxon>Actinomycetes</taxon>
        <taxon>Mycobacteriales</taxon>
        <taxon>Mycobacteriaceae</taxon>
        <taxon>Mycolicibacter</taxon>
    </lineage>
</organism>
<dbReference type="EMBL" id="LFOE01000006">
    <property type="protein sequence ID" value="OBY32538.1"/>
    <property type="molecule type" value="Genomic_DNA"/>
</dbReference>
<evidence type="ECO:0000313" key="3">
    <source>
        <dbReference type="EMBL" id="OBY32538.1"/>
    </source>
</evidence>
<sequence>MKLLRDPTLWGIGALCSAAVVALVAAMLYINPPGEKTVTFYTEDAASVRPGDQVRIAGITVGKVKDLALEPDRVRVRAQVDQDAFVGDQSQIQVRMLTVVGGYYVDLVSLGDSPLGDKPLPVERVTMPYNLMQTLADTPKITDKVDPEPINQSLDQLQRALTGSNLDSLSSIIDAGNGLVTTIDRQRGQLSAILDLSDEYIRSLSNYREGLRELVRKASIVEQTLVLYGERFGNSLKGIADVFDALAPVGVFYENHRDDFLEKVRHYQETARYWVERSGVIVRTIRLVRRKLEQVLEAETAPPELLATDLCMPVPGGAC</sequence>
<dbReference type="InterPro" id="IPR003399">
    <property type="entry name" value="Mce/MlaD"/>
</dbReference>
<dbReference type="OrthoDB" id="4379218at2"/>
<protein>
    <submittedName>
        <fullName evidence="3">Mammalian cell entry protein</fullName>
    </submittedName>
</protein>
<comment type="caution">
    <text evidence="3">The sequence shown here is derived from an EMBL/GenBank/DDBJ whole genome shotgun (WGS) entry which is preliminary data.</text>
</comment>
<reference evidence="3 4" key="1">
    <citation type="submission" date="2015-06" db="EMBL/GenBank/DDBJ databases">
        <title>Genome sequence of Mycobacterium kumamotonense strain Roo.</title>
        <authorList>
            <person name="Greninger A.L."/>
            <person name="Cunningham G."/>
            <person name="Miller S."/>
        </authorList>
    </citation>
    <scope>NUCLEOTIDE SEQUENCE [LARGE SCALE GENOMIC DNA]</scope>
    <source>
        <strain evidence="3 4">Roo</strain>
    </source>
</reference>
<dbReference type="Proteomes" id="UP000092668">
    <property type="component" value="Unassembled WGS sequence"/>
</dbReference>
<name>A0A1B8SIJ5_9MYCO</name>